<dbReference type="EMBL" id="CALTRL010001252">
    <property type="protein sequence ID" value="CAH7671764.1"/>
    <property type="molecule type" value="Genomic_DNA"/>
</dbReference>
<evidence type="ECO:0000313" key="2">
    <source>
        <dbReference type="Proteomes" id="UP001153365"/>
    </source>
</evidence>
<reference evidence="1" key="1">
    <citation type="submission" date="2022-06" db="EMBL/GenBank/DDBJ databases">
        <authorList>
            <consortium name="SYNGENTA / RWTH Aachen University"/>
        </authorList>
    </citation>
    <scope>NUCLEOTIDE SEQUENCE</scope>
</reference>
<dbReference type="AlphaFoldDB" id="A0AAV0ASW2"/>
<sequence>MGNTSLKGPEIGRISSFGDRCVWVEYSSSLPKTSSSSSSSLSLSLRSISSLELDWACMIMCIEADCDWVKALDQQFDPRLDGSDHSLLNPWVDVDFGLGVSLELVVGESGSLKETDTICWVKLEVFFLVRLGLSLANDLSVSPPSGALIIALSNASTLHTSHCHHGHTKSATLVLENHSKGPEALQHFVKDDLDMPSVGISQNLTWKHLEKKLTKSFRLEIPDFGSLNLKQSEKETHSPTPKPNSHPCAIDSKLIELNNNKKSHCSPLRRAPSANGAFVGSAISSSFLINGKKPSTPDQQLAHSFSAPPSPSPDIVDMRTHGKVVASDLGFPMDMVHTCCLTSSNNVSLTWQQAIMHLPPKLHNSLPLHSSSTDAHLELLEELKPCKKKHTVKYCGYS</sequence>
<comment type="caution">
    <text evidence="1">The sequence shown here is derived from an EMBL/GenBank/DDBJ whole genome shotgun (WGS) entry which is preliminary data.</text>
</comment>
<dbReference type="Proteomes" id="UP001153365">
    <property type="component" value="Unassembled WGS sequence"/>
</dbReference>
<proteinExistence type="predicted"/>
<organism evidence="1 2">
    <name type="scientific">Phakopsora pachyrhizi</name>
    <name type="common">Asian soybean rust disease fungus</name>
    <dbReference type="NCBI Taxonomy" id="170000"/>
    <lineage>
        <taxon>Eukaryota</taxon>
        <taxon>Fungi</taxon>
        <taxon>Dikarya</taxon>
        <taxon>Basidiomycota</taxon>
        <taxon>Pucciniomycotina</taxon>
        <taxon>Pucciniomycetes</taxon>
        <taxon>Pucciniales</taxon>
        <taxon>Phakopsoraceae</taxon>
        <taxon>Phakopsora</taxon>
    </lineage>
</organism>
<protein>
    <submittedName>
        <fullName evidence="1">Uncharacterized protein</fullName>
    </submittedName>
</protein>
<accession>A0AAV0ASW2</accession>
<name>A0AAV0ASW2_PHAPC</name>
<evidence type="ECO:0000313" key="1">
    <source>
        <dbReference type="EMBL" id="CAH7671764.1"/>
    </source>
</evidence>
<gene>
    <name evidence="1" type="ORF">PPACK8108_LOCUS6579</name>
</gene>
<keyword evidence="2" id="KW-1185">Reference proteome</keyword>